<feature type="transmembrane region" description="Helical" evidence="1">
    <location>
        <begin position="72"/>
        <end position="92"/>
    </location>
</feature>
<reference evidence="2" key="1">
    <citation type="submission" date="2019-11" db="UniProtKB">
        <authorList>
            <consortium name="WormBaseParasite"/>
        </authorList>
    </citation>
    <scope>IDENTIFICATION</scope>
</reference>
<dbReference type="AlphaFoldDB" id="A0A5K3FJM8"/>
<evidence type="ECO:0000313" key="2">
    <source>
        <dbReference type="WBParaSite" id="MCU_007866-RA"/>
    </source>
</evidence>
<accession>A0A5K3FJM8</accession>
<proteinExistence type="predicted"/>
<evidence type="ECO:0000256" key="1">
    <source>
        <dbReference type="SAM" id="Phobius"/>
    </source>
</evidence>
<protein>
    <submittedName>
        <fullName evidence="2">CASP-like protein</fullName>
    </submittedName>
</protein>
<dbReference type="WBParaSite" id="MCU_007866-RA">
    <property type="protein sequence ID" value="MCU_007866-RA"/>
    <property type="gene ID" value="MCU_007866"/>
</dbReference>
<sequence length="122" mass="13405">MLDVALAVISGALAASVAAWSKATQQQQISLSFLNNRILGNAEFIVHYGFYVCGNILMWLTFVMALKKSSNVVTVVILNSVCNLLLLARGVYFTNISVLRRFLGIYFSVNQYLLHGPLDSSS</sequence>
<feature type="transmembrane region" description="Helical" evidence="1">
    <location>
        <begin position="45"/>
        <end position="65"/>
    </location>
</feature>
<organism evidence="2">
    <name type="scientific">Mesocestoides corti</name>
    <name type="common">Flatworm</name>
    <dbReference type="NCBI Taxonomy" id="53468"/>
    <lineage>
        <taxon>Eukaryota</taxon>
        <taxon>Metazoa</taxon>
        <taxon>Spiralia</taxon>
        <taxon>Lophotrochozoa</taxon>
        <taxon>Platyhelminthes</taxon>
        <taxon>Cestoda</taxon>
        <taxon>Eucestoda</taxon>
        <taxon>Cyclophyllidea</taxon>
        <taxon>Mesocestoididae</taxon>
        <taxon>Mesocestoides</taxon>
    </lineage>
</organism>
<keyword evidence="1" id="KW-0472">Membrane</keyword>
<name>A0A5K3FJM8_MESCO</name>
<keyword evidence="1" id="KW-1133">Transmembrane helix</keyword>
<keyword evidence="1" id="KW-0812">Transmembrane</keyword>